<proteinExistence type="predicted"/>
<protein>
    <recommendedName>
        <fullName evidence="3">Secreted protein</fullName>
    </recommendedName>
</protein>
<feature type="chain" id="PRO_5002431473" description="Secreted protein" evidence="1">
    <location>
        <begin position="17"/>
        <end position="52"/>
    </location>
</feature>
<dbReference type="EMBL" id="GBXM01084975">
    <property type="protein sequence ID" value="JAH23602.1"/>
    <property type="molecule type" value="Transcribed_RNA"/>
</dbReference>
<accession>A0A0E9R4A9</accession>
<reference evidence="2" key="1">
    <citation type="submission" date="2014-11" db="EMBL/GenBank/DDBJ databases">
        <authorList>
            <person name="Amaro Gonzalez C."/>
        </authorList>
    </citation>
    <scope>NUCLEOTIDE SEQUENCE</scope>
</reference>
<sequence>MKSASWLFFCFSSLKASSFSCRTRRAPSISSLFFNTASCTGRNLWFSCFSEV</sequence>
<organism evidence="2">
    <name type="scientific">Anguilla anguilla</name>
    <name type="common">European freshwater eel</name>
    <name type="synonym">Muraena anguilla</name>
    <dbReference type="NCBI Taxonomy" id="7936"/>
    <lineage>
        <taxon>Eukaryota</taxon>
        <taxon>Metazoa</taxon>
        <taxon>Chordata</taxon>
        <taxon>Craniata</taxon>
        <taxon>Vertebrata</taxon>
        <taxon>Euteleostomi</taxon>
        <taxon>Actinopterygii</taxon>
        <taxon>Neopterygii</taxon>
        <taxon>Teleostei</taxon>
        <taxon>Anguilliformes</taxon>
        <taxon>Anguillidae</taxon>
        <taxon>Anguilla</taxon>
    </lineage>
</organism>
<dbReference type="AlphaFoldDB" id="A0A0E9R4A9"/>
<name>A0A0E9R4A9_ANGAN</name>
<evidence type="ECO:0000313" key="2">
    <source>
        <dbReference type="EMBL" id="JAH23602.1"/>
    </source>
</evidence>
<reference evidence="2" key="2">
    <citation type="journal article" date="2015" name="Fish Shellfish Immunol.">
        <title>Early steps in the European eel (Anguilla anguilla)-Vibrio vulnificus interaction in the gills: Role of the RtxA13 toxin.</title>
        <authorList>
            <person name="Callol A."/>
            <person name="Pajuelo D."/>
            <person name="Ebbesson L."/>
            <person name="Teles M."/>
            <person name="MacKenzie S."/>
            <person name="Amaro C."/>
        </authorList>
    </citation>
    <scope>NUCLEOTIDE SEQUENCE</scope>
</reference>
<feature type="signal peptide" evidence="1">
    <location>
        <begin position="1"/>
        <end position="16"/>
    </location>
</feature>
<evidence type="ECO:0000256" key="1">
    <source>
        <dbReference type="SAM" id="SignalP"/>
    </source>
</evidence>
<evidence type="ECO:0008006" key="3">
    <source>
        <dbReference type="Google" id="ProtNLM"/>
    </source>
</evidence>
<keyword evidence="1" id="KW-0732">Signal</keyword>